<feature type="coiled-coil region" evidence="1">
    <location>
        <begin position="227"/>
        <end position="339"/>
    </location>
</feature>
<keyword evidence="3" id="KW-1185">Reference proteome</keyword>
<evidence type="ECO:0000313" key="3">
    <source>
        <dbReference type="Proteomes" id="UP001470230"/>
    </source>
</evidence>
<organism evidence="2 3">
    <name type="scientific">Tritrichomonas musculus</name>
    <dbReference type="NCBI Taxonomy" id="1915356"/>
    <lineage>
        <taxon>Eukaryota</taxon>
        <taxon>Metamonada</taxon>
        <taxon>Parabasalia</taxon>
        <taxon>Tritrichomonadida</taxon>
        <taxon>Tritrichomonadidae</taxon>
        <taxon>Tritrichomonas</taxon>
    </lineage>
</organism>
<keyword evidence="1" id="KW-0175">Coiled coil</keyword>
<dbReference type="InterPro" id="IPR008979">
    <property type="entry name" value="Galactose-bd-like_sf"/>
</dbReference>
<protein>
    <recommendedName>
        <fullName evidence="4">F5/8 type C domain-containing protein</fullName>
    </recommendedName>
</protein>
<evidence type="ECO:0008006" key="4">
    <source>
        <dbReference type="Google" id="ProtNLM"/>
    </source>
</evidence>
<dbReference type="Proteomes" id="UP001470230">
    <property type="component" value="Unassembled WGS sequence"/>
</dbReference>
<reference evidence="2 3" key="1">
    <citation type="submission" date="2024-04" db="EMBL/GenBank/DDBJ databases">
        <title>Tritrichomonas musculus Genome.</title>
        <authorList>
            <person name="Alves-Ferreira E."/>
            <person name="Grigg M."/>
            <person name="Lorenzi H."/>
            <person name="Galac M."/>
        </authorList>
    </citation>
    <scope>NUCLEOTIDE SEQUENCE [LARGE SCALE GENOMIC DNA]</scope>
    <source>
        <strain evidence="2 3">EAF2021</strain>
    </source>
</reference>
<sequence>MFIAIYQQRTPLYIVTRNINISDELNDESIISEDSIKDFINYCQKTDITLNNKNVLEIHKLSSKFKVPSLVKATEDYISAHRNDFVIQFLTMNPDEQTSSTEQYEDIISNYLPEYIQDERLVSFPIPFLSRVLTKYQLKNDNHTNSEVVQFLFKCLDHHGKKASVLFENIDLCNEHANFLKDLFSDKYSNKFDFHFINTQYHKKIYEMQSEIIQKEQFIRENNEHFANSINDVKNKCEQNLAELKDKQKEEFTGELNKLKTEQKEEFTGELNNLRNELKEEFNRLIFDEKNKILEELNRSKTENERKLQEQASLFDQKMRDLENSFNEKLRQKDDLINQLSNTFKKISATFKCENGIFEFLRSISNVNGNPYESKLVDVETSIVNCGEIKNLFDKSKRTDFRLENVQNNYIIFDFKDKRVNFSKYYFSVPESELGHCDGQPKSWIIEGSNDKQAWDLIDNKSNDTSLHGYGKSCTFTCTNISSNFYRFIRIKEITDRWNNFNFLLSEIEFFGSYKNI</sequence>
<name>A0ABR2KB52_9EUKA</name>
<accession>A0ABR2KB52</accession>
<evidence type="ECO:0000313" key="2">
    <source>
        <dbReference type="EMBL" id="KAK8888132.1"/>
    </source>
</evidence>
<dbReference type="EMBL" id="JAPFFF010000006">
    <property type="protein sequence ID" value="KAK8888132.1"/>
    <property type="molecule type" value="Genomic_DNA"/>
</dbReference>
<evidence type="ECO:0000256" key="1">
    <source>
        <dbReference type="SAM" id="Coils"/>
    </source>
</evidence>
<gene>
    <name evidence="2" type="ORF">M9Y10_039194</name>
</gene>
<dbReference type="Gene3D" id="2.60.120.260">
    <property type="entry name" value="Galactose-binding domain-like"/>
    <property type="match status" value="1"/>
</dbReference>
<comment type="caution">
    <text evidence="2">The sequence shown here is derived from an EMBL/GenBank/DDBJ whole genome shotgun (WGS) entry which is preliminary data.</text>
</comment>
<dbReference type="SUPFAM" id="SSF49785">
    <property type="entry name" value="Galactose-binding domain-like"/>
    <property type="match status" value="1"/>
</dbReference>
<proteinExistence type="predicted"/>